<name>A0A6J4UUI7_9BACT</name>
<dbReference type="InterPro" id="IPR029063">
    <property type="entry name" value="SAM-dependent_MTases_sf"/>
</dbReference>
<evidence type="ECO:0000313" key="2">
    <source>
        <dbReference type="EMBL" id="CAA9560881.1"/>
    </source>
</evidence>
<dbReference type="GO" id="GO:0008757">
    <property type="term" value="F:S-adenosylmethionine-dependent methyltransferase activity"/>
    <property type="evidence" value="ECO:0007669"/>
    <property type="project" value="InterPro"/>
</dbReference>
<feature type="domain" description="Methyltransferase type 11" evidence="1">
    <location>
        <begin position="45"/>
        <end position="140"/>
    </location>
</feature>
<dbReference type="PANTHER" id="PTHR45036:SF1">
    <property type="entry name" value="METHYLTRANSFERASE LIKE 7A"/>
    <property type="match status" value="1"/>
</dbReference>
<evidence type="ECO:0000259" key="1">
    <source>
        <dbReference type="Pfam" id="PF08241"/>
    </source>
</evidence>
<dbReference type="PANTHER" id="PTHR45036">
    <property type="entry name" value="METHYLTRANSFERASE LIKE 7B"/>
    <property type="match status" value="1"/>
</dbReference>
<dbReference type="CDD" id="cd02440">
    <property type="entry name" value="AdoMet_MTases"/>
    <property type="match status" value="1"/>
</dbReference>
<accession>A0A6J4UUI7</accession>
<dbReference type="SUPFAM" id="SSF53335">
    <property type="entry name" value="S-adenosyl-L-methionine-dependent methyltransferases"/>
    <property type="match status" value="1"/>
</dbReference>
<proteinExistence type="predicted"/>
<dbReference type="Gene3D" id="3.40.50.150">
    <property type="entry name" value="Vaccinia Virus protein VP39"/>
    <property type="match status" value="1"/>
</dbReference>
<protein>
    <recommendedName>
        <fullName evidence="1">Methyltransferase type 11 domain-containing protein</fullName>
    </recommendedName>
</protein>
<sequence length="220" mass="23589">MNRDRLRATYDRLAPGYDRSVGLGERLLLGDLRRAYGAALRGETLEVAVGSGLNLPHYSAAVTRSVGVDLSGGMLARAHDRARELARPITLVQADAQRLPFPDASFDTVSVSLALCTVPDPAAALREIARVCRPEGRVVLLEHVRSPVAPVAALERLLSPFQERFIGCHLTRATLKTAESLGFTVRSERTRMFGIFRLAVASPPARRAAGLSPGVGGAKA</sequence>
<dbReference type="EMBL" id="CADCWL010000075">
    <property type="protein sequence ID" value="CAA9560881.1"/>
    <property type="molecule type" value="Genomic_DNA"/>
</dbReference>
<dbReference type="Pfam" id="PF08241">
    <property type="entry name" value="Methyltransf_11"/>
    <property type="match status" value="1"/>
</dbReference>
<dbReference type="AlphaFoldDB" id="A0A6J4UUI7"/>
<dbReference type="InterPro" id="IPR052356">
    <property type="entry name" value="Thiol_S-MT"/>
</dbReference>
<reference evidence="2" key="1">
    <citation type="submission" date="2020-02" db="EMBL/GenBank/DDBJ databases">
        <authorList>
            <person name="Meier V. D."/>
        </authorList>
    </citation>
    <scope>NUCLEOTIDE SEQUENCE</scope>
    <source>
        <strain evidence="2">AVDCRST_MAG19</strain>
    </source>
</reference>
<organism evidence="2">
    <name type="scientific">uncultured Thermomicrobiales bacterium</name>
    <dbReference type="NCBI Taxonomy" id="1645740"/>
    <lineage>
        <taxon>Bacteria</taxon>
        <taxon>Pseudomonadati</taxon>
        <taxon>Thermomicrobiota</taxon>
        <taxon>Thermomicrobia</taxon>
        <taxon>Thermomicrobiales</taxon>
        <taxon>environmental samples</taxon>
    </lineage>
</organism>
<dbReference type="InterPro" id="IPR013216">
    <property type="entry name" value="Methyltransf_11"/>
</dbReference>
<gene>
    <name evidence="2" type="ORF">AVDCRST_MAG19-1784</name>
</gene>